<name>A0ABD0ZYI0_CARAN</name>
<proteinExistence type="inferred from homology"/>
<dbReference type="SUPFAM" id="SSF52540">
    <property type="entry name" value="P-loop containing nucleoside triphosphate hydrolases"/>
    <property type="match status" value="1"/>
</dbReference>
<gene>
    <name evidence="3" type="ORF">V5N11_008509</name>
</gene>
<dbReference type="InterPro" id="IPR003959">
    <property type="entry name" value="ATPase_AAA_core"/>
</dbReference>
<comment type="similarity">
    <text evidence="1">Belongs to the AAA ATPase family. BCS1 subfamily.</text>
</comment>
<feature type="domain" description="AAA+ ATPase" evidence="2">
    <location>
        <begin position="195"/>
        <end position="315"/>
    </location>
</feature>
<dbReference type="Gene3D" id="6.10.280.40">
    <property type="match status" value="1"/>
</dbReference>
<evidence type="ECO:0000256" key="1">
    <source>
        <dbReference type="ARBA" id="ARBA00007448"/>
    </source>
</evidence>
<evidence type="ECO:0000259" key="2">
    <source>
        <dbReference type="SMART" id="SM00382"/>
    </source>
</evidence>
<comment type="caution">
    <text evidence="3">The sequence shown here is derived from an EMBL/GenBank/DDBJ whole genome shotgun (WGS) entry which is preliminary data.</text>
</comment>
<protein>
    <submittedName>
        <fullName evidence="3">AAA-ATPase</fullName>
    </submittedName>
</protein>
<dbReference type="InterPro" id="IPR050747">
    <property type="entry name" value="Mitochondrial_chaperone_BCS1"/>
</dbReference>
<sequence length="385" mass="44318">MMVELIKSMFQAITRPIKNLINCYLRYLAGSPSLTDHQHDSKLDHHITLIIEDNNVLYTATQAYLFSKFKIDSVKIHIGEGKVDDLYQGVELKWRIFIDKKNSRNITKECFELRFEEKHRDLVFDSYIPFVESKKRILEMFTYSDCYMTWGAKSLDHHSTFETIVMKEELKRGLINDLDRFMRRKDFYTRVGRQWVRNYLLHGLPGTGKTSLVAAMAKYLNFDVYSLKLTEVVETEYDLRRKILGIMDNSIVLVEDIDCSLEGSTVALSQLLSGLAGFWSNGEARIVIFTTNFKETLDPTLLSRMEMKIEMGHCCFEGFKTLASNYLGLSDETHHLYPDIKRLIGGQAVTPGQVAEALMKSQDVDVALEGLVRTLEMKSLVSNKI</sequence>
<dbReference type="InterPro" id="IPR003593">
    <property type="entry name" value="AAA+_ATPase"/>
</dbReference>
<dbReference type="InterPro" id="IPR058017">
    <property type="entry name" value="At3g28540-like_C"/>
</dbReference>
<keyword evidence="4" id="KW-1185">Reference proteome</keyword>
<reference evidence="3 4" key="1">
    <citation type="submission" date="2024-04" db="EMBL/GenBank/DDBJ databases">
        <title>Genome assembly C_amara_ONT_v2.</title>
        <authorList>
            <person name="Yant L."/>
            <person name="Moore C."/>
            <person name="Slenker M."/>
        </authorList>
    </citation>
    <scope>NUCLEOTIDE SEQUENCE [LARGE SCALE GENOMIC DNA]</scope>
    <source>
        <tissue evidence="3">Leaf</tissue>
    </source>
</reference>
<accession>A0ABD0ZYI0</accession>
<dbReference type="PANTHER" id="PTHR23070">
    <property type="entry name" value="BCS1 AAA-TYPE ATPASE"/>
    <property type="match status" value="1"/>
</dbReference>
<dbReference type="InterPro" id="IPR027417">
    <property type="entry name" value="P-loop_NTPase"/>
</dbReference>
<dbReference type="Pfam" id="PF00004">
    <property type="entry name" value="AAA"/>
    <property type="match status" value="1"/>
</dbReference>
<dbReference type="EMBL" id="JBANAX010000657">
    <property type="protein sequence ID" value="KAL1198891.1"/>
    <property type="molecule type" value="Genomic_DNA"/>
</dbReference>
<dbReference type="AlphaFoldDB" id="A0ABD0ZYI0"/>
<dbReference type="Proteomes" id="UP001558713">
    <property type="component" value="Unassembled WGS sequence"/>
</dbReference>
<dbReference type="Gene3D" id="3.40.50.300">
    <property type="entry name" value="P-loop containing nucleotide triphosphate hydrolases"/>
    <property type="match status" value="1"/>
</dbReference>
<evidence type="ECO:0000313" key="3">
    <source>
        <dbReference type="EMBL" id="KAL1198891.1"/>
    </source>
</evidence>
<organism evidence="3 4">
    <name type="scientific">Cardamine amara subsp. amara</name>
    <dbReference type="NCBI Taxonomy" id="228776"/>
    <lineage>
        <taxon>Eukaryota</taxon>
        <taxon>Viridiplantae</taxon>
        <taxon>Streptophyta</taxon>
        <taxon>Embryophyta</taxon>
        <taxon>Tracheophyta</taxon>
        <taxon>Spermatophyta</taxon>
        <taxon>Magnoliopsida</taxon>
        <taxon>eudicotyledons</taxon>
        <taxon>Gunneridae</taxon>
        <taxon>Pentapetalae</taxon>
        <taxon>rosids</taxon>
        <taxon>malvids</taxon>
        <taxon>Brassicales</taxon>
        <taxon>Brassicaceae</taxon>
        <taxon>Cardamineae</taxon>
        <taxon>Cardamine</taxon>
    </lineage>
</organism>
<evidence type="ECO:0000313" key="4">
    <source>
        <dbReference type="Proteomes" id="UP001558713"/>
    </source>
</evidence>
<dbReference type="Pfam" id="PF25568">
    <property type="entry name" value="AAA_lid_At3g28540"/>
    <property type="match status" value="1"/>
</dbReference>
<dbReference type="SMART" id="SM00382">
    <property type="entry name" value="AAA"/>
    <property type="match status" value="1"/>
</dbReference>